<comment type="caution">
    <text evidence="2">The sequence shown here is derived from an EMBL/GenBank/DDBJ whole genome shotgun (WGS) entry which is preliminary data.</text>
</comment>
<dbReference type="Proteomes" id="UP000287651">
    <property type="component" value="Unassembled WGS sequence"/>
</dbReference>
<name>A0A427A7R0_ENSVE</name>
<gene>
    <name evidence="2" type="ORF">B296_00006077</name>
</gene>
<proteinExistence type="predicted"/>
<evidence type="ECO:0000313" key="2">
    <source>
        <dbReference type="EMBL" id="RRT72243.1"/>
    </source>
</evidence>
<protein>
    <submittedName>
        <fullName evidence="2">Uncharacterized protein</fullName>
    </submittedName>
</protein>
<accession>A0A427A7R0</accession>
<dbReference type="EMBL" id="AMZH03003462">
    <property type="protein sequence ID" value="RRT72243.1"/>
    <property type="molecule type" value="Genomic_DNA"/>
</dbReference>
<evidence type="ECO:0000313" key="3">
    <source>
        <dbReference type="Proteomes" id="UP000287651"/>
    </source>
</evidence>
<dbReference type="AlphaFoldDB" id="A0A427A7R0"/>
<feature type="region of interest" description="Disordered" evidence="1">
    <location>
        <begin position="74"/>
        <end position="95"/>
    </location>
</feature>
<evidence type="ECO:0000256" key="1">
    <source>
        <dbReference type="SAM" id="MobiDB-lite"/>
    </source>
</evidence>
<organism evidence="2 3">
    <name type="scientific">Ensete ventricosum</name>
    <name type="common">Abyssinian banana</name>
    <name type="synonym">Musa ensete</name>
    <dbReference type="NCBI Taxonomy" id="4639"/>
    <lineage>
        <taxon>Eukaryota</taxon>
        <taxon>Viridiplantae</taxon>
        <taxon>Streptophyta</taxon>
        <taxon>Embryophyta</taxon>
        <taxon>Tracheophyta</taxon>
        <taxon>Spermatophyta</taxon>
        <taxon>Magnoliopsida</taxon>
        <taxon>Liliopsida</taxon>
        <taxon>Zingiberales</taxon>
        <taxon>Musaceae</taxon>
        <taxon>Ensete</taxon>
    </lineage>
</organism>
<reference evidence="2 3" key="1">
    <citation type="journal article" date="2014" name="Agronomy (Basel)">
        <title>A Draft Genome Sequence for Ensete ventricosum, the Drought-Tolerant Tree Against Hunger.</title>
        <authorList>
            <person name="Harrison J."/>
            <person name="Moore K.A."/>
            <person name="Paszkiewicz K."/>
            <person name="Jones T."/>
            <person name="Grant M."/>
            <person name="Ambacheew D."/>
            <person name="Muzemil S."/>
            <person name="Studholme D.J."/>
        </authorList>
    </citation>
    <scope>NUCLEOTIDE SEQUENCE [LARGE SCALE GENOMIC DNA]</scope>
</reference>
<sequence length="109" mass="11391">MFAGGCGRGGCNKGVVATKGRRALECTVVAEEGNSSVEQETTIGNLCSEGLLMVVNKKDGSKRSLLVALVRAKEDGDGKGDDGSVDGGNDCRWQGPHRCVCSDSEVDER</sequence>